<evidence type="ECO:0000313" key="3">
    <source>
        <dbReference type="Proteomes" id="UP000634136"/>
    </source>
</evidence>
<evidence type="ECO:0000313" key="2">
    <source>
        <dbReference type="EMBL" id="KAF7820468.1"/>
    </source>
</evidence>
<dbReference type="OrthoDB" id="2498029at2759"/>
<name>A0A834TE60_9FABA</name>
<dbReference type="AlphaFoldDB" id="A0A834TE60"/>
<dbReference type="Proteomes" id="UP000634136">
    <property type="component" value="Unassembled WGS sequence"/>
</dbReference>
<dbReference type="Pfam" id="PF12146">
    <property type="entry name" value="Hydrolase_4"/>
    <property type="match status" value="1"/>
</dbReference>
<dbReference type="InterPro" id="IPR051044">
    <property type="entry name" value="MAG_DAG_Lipase"/>
</dbReference>
<dbReference type="PRINTS" id="PR00111">
    <property type="entry name" value="ABHYDROLASE"/>
</dbReference>
<proteinExistence type="predicted"/>
<dbReference type="PANTHER" id="PTHR11614">
    <property type="entry name" value="PHOSPHOLIPASE-RELATED"/>
    <property type="match status" value="1"/>
</dbReference>
<gene>
    <name evidence="2" type="ORF">G2W53_025923</name>
</gene>
<dbReference type="FunFam" id="3.40.50.1820:FF:000036">
    <property type="entry name" value="Alpha/beta-Hydrolases superfamily protein"/>
    <property type="match status" value="1"/>
</dbReference>
<protein>
    <submittedName>
        <fullName evidence="2">Caffeoylshikimate esterase-like</fullName>
    </submittedName>
</protein>
<feature type="domain" description="Serine aminopeptidase S33" evidence="1">
    <location>
        <begin position="32"/>
        <end position="273"/>
    </location>
</feature>
<organism evidence="2 3">
    <name type="scientific">Senna tora</name>
    <dbReference type="NCBI Taxonomy" id="362788"/>
    <lineage>
        <taxon>Eukaryota</taxon>
        <taxon>Viridiplantae</taxon>
        <taxon>Streptophyta</taxon>
        <taxon>Embryophyta</taxon>
        <taxon>Tracheophyta</taxon>
        <taxon>Spermatophyta</taxon>
        <taxon>Magnoliopsida</taxon>
        <taxon>eudicotyledons</taxon>
        <taxon>Gunneridae</taxon>
        <taxon>Pentapetalae</taxon>
        <taxon>rosids</taxon>
        <taxon>fabids</taxon>
        <taxon>Fabales</taxon>
        <taxon>Fabaceae</taxon>
        <taxon>Caesalpinioideae</taxon>
        <taxon>Cassia clade</taxon>
        <taxon>Senna</taxon>
    </lineage>
</organism>
<dbReference type="InterPro" id="IPR000073">
    <property type="entry name" value="AB_hydrolase_1"/>
</dbReference>
<dbReference type="Gene3D" id="3.40.50.1820">
    <property type="entry name" value="alpha/beta hydrolase"/>
    <property type="match status" value="1"/>
</dbReference>
<dbReference type="InterPro" id="IPR022742">
    <property type="entry name" value="Hydrolase_4"/>
</dbReference>
<accession>A0A834TE60</accession>
<evidence type="ECO:0000259" key="1">
    <source>
        <dbReference type="Pfam" id="PF12146"/>
    </source>
</evidence>
<dbReference type="InterPro" id="IPR029058">
    <property type="entry name" value="AB_hydrolase_fold"/>
</dbReference>
<keyword evidence="3" id="KW-1185">Reference proteome</keyword>
<dbReference type="SUPFAM" id="SSF53474">
    <property type="entry name" value="alpha/beta-Hydrolases"/>
    <property type="match status" value="1"/>
</dbReference>
<reference evidence="2" key="1">
    <citation type="submission" date="2020-09" db="EMBL/GenBank/DDBJ databases">
        <title>Genome-Enabled Discovery of Anthraquinone Biosynthesis in Senna tora.</title>
        <authorList>
            <person name="Kang S.-H."/>
            <person name="Pandey R.P."/>
            <person name="Lee C.-M."/>
            <person name="Sim J.-S."/>
            <person name="Jeong J.-T."/>
            <person name="Choi B.-S."/>
            <person name="Jung M."/>
            <person name="Ginzburg D."/>
            <person name="Zhao K."/>
            <person name="Won S.Y."/>
            <person name="Oh T.-J."/>
            <person name="Yu Y."/>
            <person name="Kim N.-H."/>
            <person name="Lee O.R."/>
            <person name="Lee T.-H."/>
            <person name="Bashyal P."/>
            <person name="Kim T.-S."/>
            <person name="Lee W.-H."/>
            <person name="Kawkins C."/>
            <person name="Kim C.-K."/>
            <person name="Kim J.S."/>
            <person name="Ahn B.O."/>
            <person name="Rhee S.Y."/>
            <person name="Sohng J.K."/>
        </authorList>
    </citation>
    <scope>NUCLEOTIDE SEQUENCE</scope>
    <source>
        <tissue evidence="2">Leaf</tissue>
    </source>
</reference>
<dbReference type="EMBL" id="JAAIUW010000008">
    <property type="protein sequence ID" value="KAF7820468.1"/>
    <property type="molecule type" value="Genomic_DNA"/>
</dbReference>
<comment type="caution">
    <text evidence="2">The sequence shown here is derived from an EMBL/GenBank/DDBJ whole genome shotgun (WGS) entry which is preliminary data.</text>
</comment>
<sequence>MGDEAKIKYEEEFIVNSRGMRLFTCRWLPVNQEPKALIFICHGYAMECSVTMNSTANRLGKAGFGVYGMDYEGHGKSEGLQGFVNSFDDVIQDCSTHFTSICEKPEHKKKMRCLLGESMGGAVALLLHRKMPQYWDAAILAAPMCKIADEIRPNPVMINILTAISKIIPTWKLIPTKDIIDIAFKEPQVRDQIRENPLCYKGKPRLRTGYELFRVSSEIEQRLHEISLPFLVLHGEEDKVTDKSVSIELHRVASSSDKTIKLYPGMWHGLLYGEPPQNLEVVFKDIIHWLHTRCLHANARIERDLKHQHDDEQQQPVILQKLP</sequence>